<keyword evidence="7" id="KW-1185">Reference proteome</keyword>
<evidence type="ECO:0000313" key="6">
    <source>
        <dbReference type="EMBL" id="GJJ14608.1"/>
    </source>
</evidence>
<comment type="subcellular location">
    <subcellularLocation>
        <location evidence="5">Cytoplasm</location>
    </subcellularLocation>
    <subcellularLocation>
        <location evidence="5">Nucleus</location>
    </subcellularLocation>
</comment>
<name>A0AAV5APK1_9AGAM</name>
<dbReference type="AlphaFoldDB" id="A0AAV5APK1"/>
<evidence type="ECO:0000256" key="4">
    <source>
        <dbReference type="ARBA" id="ARBA00026071"/>
    </source>
</evidence>
<keyword evidence="3 5" id="KW-0539">Nucleus</keyword>
<sequence length="194" mass="21995">MECQFGLSGNGYVLLAASTTAVRSIVKMKHDQDNIKVLGPQLIMSYSGEPGDTIQFAEYIERNIRLYQIRNFHALRPSSAASWLRRQLADSLRSRNPYAVNILLGGYDNATSKPHLYWMDYLGTLTNQPYAAQGYGSYFVLSLLDRYHNPEASLEEGLETLRRCIDEVEKRLVVSQGKYIVKVVDKDGVRVIEL</sequence>
<dbReference type="GO" id="GO:0005634">
    <property type="term" value="C:nucleus"/>
    <property type="evidence" value="ECO:0007669"/>
    <property type="project" value="UniProtKB-SubCell"/>
</dbReference>
<proteinExistence type="inferred from homology"/>
<accession>A0AAV5APK1</accession>
<comment type="function">
    <text evidence="5">Component of the proteasome, a multicatalytic proteinase complex which is characterized by its ability to cleave peptides with Arg, Phe, Tyr, Leu, and Glu adjacent to the leaving group at neutral or slightly basic pH. The proteasome has an ATP-dependent proteolytic activity.</text>
</comment>
<dbReference type="InterPro" id="IPR035206">
    <property type="entry name" value="Proteasome_beta2"/>
</dbReference>
<keyword evidence="2 5" id="KW-0647">Proteasome</keyword>
<dbReference type="InterPro" id="IPR050115">
    <property type="entry name" value="Proteasome_alpha"/>
</dbReference>
<dbReference type="PROSITE" id="PS51476">
    <property type="entry name" value="PROTEASOME_BETA_2"/>
    <property type="match status" value="1"/>
</dbReference>
<comment type="similarity">
    <text evidence="5">Belongs to the peptidase T1B family.</text>
</comment>
<dbReference type="GO" id="GO:0019774">
    <property type="term" value="C:proteasome core complex, beta-subunit complex"/>
    <property type="evidence" value="ECO:0007669"/>
    <property type="project" value="UniProtKB-ARBA"/>
</dbReference>
<dbReference type="Pfam" id="PF00227">
    <property type="entry name" value="Proteasome"/>
    <property type="match status" value="1"/>
</dbReference>
<comment type="subunit">
    <text evidence="5">Component of the proteasome complex.</text>
</comment>
<organism evidence="6 7">
    <name type="scientific">Clathrus columnatus</name>
    <dbReference type="NCBI Taxonomy" id="1419009"/>
    <lineage>
        <taxon>Eukaryota</taxon>
        <taxon>Fungi</taxon>
        <taxon>Dikarya</taxon>
        <taxon>Basidiomycota</taxon>
        <taxon>Agaricomycotina</taxon>
        <taxon>Agaricomycetes</taxon>
        <taxon>Phallomycetidae</taxon>
        <taxon>Phallales</taxon>
        <taxon>Clathraceae</taxon>
        <taxon>Clathrus</taxon>
    </lineage>
</organism>
<dbReference type="GO" id="GO:0010498">
    <property type="term" value="P:proteasomal protein catabolic process"/>
    <property type="evidence" value="ECO:0007669"/>
    <property type="project" value="InterPro"/>
</dbReference>
<dbReference type="CDD" id="cd03758">
    <property type="entry name" value="proteasome_beta_type_2"/>
    <property type="match status" value="1"/>
</dbReference>
<evidence type="ECO:0000256" key="5">
    <source>
        <dbReference type="RuleBase" id="RU004203"/>
    </source>
</evidence>
<dbReference type="SUPFAM" id="SSF56235">
    <property type="entry name" value="N-terminal nucleophile aminohydrolases (Ntn hydrolases)"/>
    <property type="match status" value="1"/>
</dbReference>
<keyword evidence="1 5" id="KW-0963">Cytoplasm</keyword>
<dbReference type="PANTHER" id="PTHR11599">
    <property type="entry name" value="PROTEASOME SUBUNIT ALPHA/BETA"/>
    <property type="match status" value="1"/>
</dbReference>
<dbReference type="Proteomes" id="UP001050691">
    <property type="component" value="Unassembled WGS sequence"/>
</dbReference>
<protein>
    <recommendedName>
        <fullName evidence="5">Proteasome subunit beta</fullName>
    </recommendedName>
</protein>
<reference evidence="6" key="1">
    <citation type="submission" date="2021-10" db="EMBL/GenBank/DDBJ databases">
        <title>De novo Genome Assembly of Clathrus columnatus (Basidiomycota, Fungi) Using Illumina and Nanopore Sequence Data.</title>
        <authorList>
            <person name="Ogiso-Tanaka E."/>
            <person name="Itagaki H."/>
            <person name="Hosoya T."/>
            <person name="Hosaka K."/>
        </authorList>
    </citation>
    <scope>NUCLEOTIDE SEQUENCE</scope>
    <source>
        <strain evidence="6">MO-923</strain>
    </source>
</reference>
<comment type="subunit">
    <text evidence="4">The 26S proteasome consists of a 20S proteasome core and two 19S regulatory subunits. The 20S proteasome core is composed of 28 subunits that are arranged in four stacked rings, resulting in a barrel-shaped structure. The two end rings are each formed by seven alpha subunits, and the two central rings are each formed by seven beta subunits. The catalytic chamber with the active sites is on the inside of the barrel.</text>
</comment>
<dbReference type="GO" id="GO:0005737">
    <property type="term" value="C:cytoplasm"/>
    <property type="evidence" value="ECO:0007669"/>
    <property type="project" value="UniProtKB-SubCell"/>
</dbReference>
<evidence type="ECO:0000256" key="2">
    <source>
        <dbReference type="ARBA" id="ARBA00022942"/>
    </source>
</evidence>
<dbReference type="InterPro" id="IPR001353">
    <property type="entry name" value="Proteasome_sua/b"/>
</dbReference>
<dbReference type="FunFam" id="3.60.20.10:FF:000008">
    <property type="entry name" value="Proteasome subunit beta type-4"/>
    <property type="match status" value="1"/>
</dbReference>
<dbReference type="Gene3D" id="3.60.20.10">
    <property type="entry name" value="Glutamine Phosphoribosylpyrophosphate, subunit 1, domain 1"/>
    <property type="match status" value="1"/>
</dbReference>
<gene>
    <name evidence="6" type="ORF">Clacol_008874</name>
</gene>
<comment type="caution">
    <text evidence="6">The sequence shown here is derived from an EMBL/GenBank/DDBJ whole genome shotgun (WGS) entry which is preliminary data.</text>
</comment>
<evidence type="ECO:0000313" key="7">
    <source>
        <dbReference type="Proteomes" id="UP001050691"/>
    </source>
</evidence>
<dbReference type="InterPro" id="IPR023333">
    <property type="entry name" value="Proteasome_suB-type"/>
</dbReference>
<dbReference type="InterPro" id="IPR029055">
    <property type="entry name" value="Ntn_hydrolases_N"/>
</dbReference>
<dbReference type="EMBL" id="BPWL01000010">
    <property type="protein sequence ID" value="GJJ14608.1"/>
    <property type="molecule type" value="Genomic_DNA"/>
</dbReference>
<evidence type="ECO:0000256" key="1">
    <source>
        <dbReference type="ARBA" id="ARBA00022490"/>
    </source>
</evidence>
<evidence type="ECO:0000256" key="3">
    <source>
        <dbReference type="ARBA" id="ARBA00023242"/>
    </source>
</evidence>